<evidence type="ECO:0000256" key="2">
    <source>
        <dbReference type="ARBA" id="ARBA00023015"/>
    </source>
</evidence>
<dbReference type="RefSeq" id="WP_002363775.1">
    <property type="nucleotide sequence ID" value="NZ_GL454430.1"/>
</dbReference>
<dbReference type="EMBL" id="AEBR01000024">
    <property type="protein sequence ID" value="EFM83504.1"/>
    <property type="molecule type" value="Genomic_DNA"/>
</dbReference>
<evidence type="ECO:0000256" key="4">
    <source>
        <dbReference type="ARBA" id="ARBA00023163"/>
    </source>
</evidence>
<dbReference type="Proteomes" id="UP000004846">
    <property type="component" value="Unassembled WGS sequence"/>
</dbReference>
<feature type="domain" description="HTH gntR-type" evidence="5">
    <location>
        <begin position="4"/>
        <end position="72"/>
    </location>
</feature>
<evidence type="ECO:0000259" key="5">
    <source>
        <dbReference type="PROSITE" id="PS50949"/>
    </source>
</evidence>
<dbReference type="CDD" id="cd07377">
    <property type="entry name" value="WHTH_GntR"/>
    <property type="match status" value="1"/>
</dbReference>
<accession>A0A125W885</accession>
<protein>
    <submittedName>
        <fullName evidence="6">UbiC transcription regulator-associated domain protein</fullName>
    </submittedName>
</protein>
<dbReference type="InterPro" id="IPR011663">
    <property type="entry name" value="UTRA"/>
</dbReference>
<comment type="caution">
    <text evidence="6">The sequence shown here is derived from an EMBL/GenBank/DDBJ whole genome shotgun (WGS) entry which is preliminary data.</text>
</comment>
<dbReference type="InterPro" id="IPR050679">
    <property type="entry name" value="Bact_HTH_transcr_reg"/>
</dbReference>
<evidence type="ECO:0000313" key="6">
    <source>
        <dbReference type="EMBL" id="EFM83504.1"/>
    </source>
</evidence>
<dbReference type="InterPro" id="IPR000524">
    <property type="entry name" value="Tscrpt_reg_HTH_GntR"/>
</dbReference>
<dbReference type="SUPFAM" id="SSF46785">
    <property type="entry name" value="Winged helix' DNA-binding domain"/>
    <property type="match status" value="1"/>
</dbReference>
<evidence type="ECO:0000313" key="7">
    <source>
        <dbReference type="Proteomes" id="UP000004846"/>
    </source>
</evidence>
<dbReference type="GO" id="GO:0045892">
    <property type="term" value="P:negative regulation of DNA-templated transcription"/>
    <property type="evidence" value="ECO:0007669"/>
    <property type="project" value="TreeGrafter"/>
</dbReference>
<evidence type="ECO:0000256" key="3">
    <source>
        <dbReference type="ARBA" id="ARBA00023125"/>
    </source>
</evidence>
<dbReference type="HOGENOM" id="CLU_063236_5_0_9"/>
<dbReference type="Gene3D" id="3.40.1410.10">
    <property type="entry name" value="Chorismate lyase-like"/>
    <property type="match status" value="1"/>
</dbReference>
<dbReference type="InterPro" id="IPR036390">
    <property type="entry name" value="WH_DNA-bd_sf"/>
</dbReference>
<dbReference type="SMART" id="SM00866">
    <property type="entry name" value="UTRA"/>
    <property type="match status" value="1"/>
</dbReference>
<reference evidence="6 7" key="1">
    <citation type="submission" date="2010-07" db="EMBL/GenBank/DDBJ databases">
        <authorList>
            <person name="Sid Ahmed O."/>
        </authorList>
    </citation>
    <scope>NUCLEOTIDE SEQUENCE [LARGE SCALE GENOMIC DNA]</scope>
    <source>
        <strain evidence="6 7">TX4248</strain>
    </source>
</reference>
<keyword evidence="3" id="KW-0238">DNA-binding</keyword>
<dbReference type="InterPro" id="IPR036388">
    <property type="entry name" value="WH-like_DNA-bd_sf"/>
</dbReference>
<name>A0A125W885_ENTFL</name>
<sequence length="237" mass="27255">MRTNTRYKEIYAAIKQDIEAGVYPINQKLPQGRLLAEKYQVSELTITKALHLLVQEGYVVRRRGSGSFVQDFQNRTITKFSPLTGTYSTYDGKVESVVLGFATEVPEPWVTEKLSITEEELVYKIIRLRIIEDVPSIIEYTWMPVALIPNLTMKELKVSIYQYISEQLHQKIQSARVSISGIRPSPLEKKYLNLTDNDFLMRAEQIAYLGNGHIFEYSIANHIPSEFTFETVLIAEK</sequence>
<dbReference type="PROSITE" id="PS50949">
    <property type="entry name" value="HTH_GNTR"/>
    <property type="match status" value="1"/>
</dbReference>
<evidence type="ECO:0000256" key="1">
    <source>
        <dbReference type="ARBA" id="ARBA00022491"/>
    </source>
</evidence>
<dbReference type="Gene3D" id="1.10.10.10">
    <property type="entry name" value="Winged helix-like DNA-binding domain superfamily/Winged helix DNA-binding domain"/>
    <property type="match status" value="1"/>
</dbReference>
<keyword evidence="1" id="KW-0678">Repressor</keyword>
<keyword evidence="2" id="KW-0805">Transcription regulation</keyword>
<dbReference type="SUPFAM" id="SSF64288">
    <property type="entry name" value="Chorismate lyase-like"/>
    <property type="match status" value="1"/>
</dbReference>
<proteinExistence type="predicted"/>
<dbReference type="Pfam" id="PF07702">
    <property type="entry name" value="UTRA"/>
    <property type="match status" value="1"/>
</dbReference>
<dbReference type="Pfam" id="PF00392">
    <property type="entry name" value="GntR"/>
    <property type="match status" value="1"/>
</dbReference>
<dbReference type="PANTHER" id="PTHR44846:SF5">
    <property type="entry name" value="HTH-TYPE TRANSCRIPTIONAL REGULATOR GMUR"/>
    <property type="match status" value="1"/>
</dbReference>
<dbReference type="SMART" id="SM00345">
    <property type="entry name" value="HTH_GNTR"/>
    <property type="match status" value="1"/>
</dbReference>
<organism evidence="6 7">
    <name type="scientific">Enterococcus faecalis TX4248</name>
    <dbReference type="NCBI Taxonomy" id="749495"/>
    <lineage>
        <taxon>Bacteria</taxon>
        <taxon>Bacillati</taxon>
        <taxon>Bacillota</taxon>
        <taxon>Bacilli</taxon>
        <taxon>Lactobacillales</taxon>
        <taxon>Enterococcaceae</taxon>
        <taxon>Enterococcus</taxon>
    </lineage>
</organism>
<dbReference type="AlphaFoldDB" id="A0A125W885"/>
<dbReference type="PANTHER" id="PTHR44846">
    <property type="entry name" value="MANNOSYL-D-GLYCERATE TRANSPORT/METABOLISM SYSTEM REPRESSOR MNGR-RELATED"/>
    <property type="match status" value="1"/>
</dbReference>
<dbReference type="InterPro" id="IPR028978">
    <property type="entry name" value="Chorismate_lyase_/UTRA_dom_sf"/>
</dbReference>
<gene>
    <name evidence="6" type="ORF">HMPREF9498_00778</name>
</gene>
<keyword evidence="4" id="KW-0804">Transcription</keyword>
<dbReference type="FunFam" id="3.40.1410.10:FF:000008">
    <property type="entry name" value="Transcriptional regulator, GntR family"/>
    <property type="match status" value="1"/>
</dbReference>
<dbReference type="GO" id="GO:0003677">
    <property type="term" value="F:DNA binding"/>
    <property type="evidence" value="ECO:0007669"/>
    <property type="project" value="UniProtKB-KW"/>
</dbReference>
<dbReference type="GO" id="GO:0003700">
    <property type="term" value="F:DNA-binding transcription factor activity"/>
    <property type="evidence" value="ECO:0007669"/>
    <property type="project" value="InterPro"/>
</dbReference>